<dbReference type="PANTHER" id="PTHR23547:SF1">
    <property type="entry name" value="MAJOR FACILITATOR SUPERFAMILY MFS_1"/>
    <property type="match status" value="1"/>
</dbReference>
<protein>
    <submittedName>
        <fullName evidence="3">Uncharacterized protein</fullName>
    </submittedName>
</protein>
<name>A0A7S3WVX8_EMIHU</name>
<feature type="chain" id="PRO_5031192843" evidence="2">
    <location>
        <begin position="19"/>
        <end position="219"/>
    </location>
</feature>
<gene>
    <name evidence="3" type="ORF">EHUX00137_LOCUS36360</name>
</gene>
<accession>A0A7S3WVX8</accession>
<feature type="region of interest" description="Disordered" evidence="1">
    <location>
        <begin position="193"/>
        <end position="219"/>
    </location>
</feature>
<evidence type="ECO:0000313" key="3">
    <source>
        <dbReference type="EMBL" id="CAE0580819.1"/>
    </source>
</evidence>
<reference evidence="3" key="1">
    <citation type="submission" date="2021-01" db="EMBL/GenBank/DDBJ databases">
        <authorList>
            <person name="Corre E."/>
            <person name="Pelletier E."/>
            <person name="Niang G."/>
            <person name="Scheremetjew M."/>
            <person name="Finn R."/>
            <person name="Kale V."/>
            <person name="Holt S."/>
            <person name="Cochrane G."/>
            <person name="Meng A."/>
            <person name="Brown T."/>
            <person name="Cohen L."/>
        </authorList>
    </citation>
    <scope>NUCLEOTIDE SEQUENCE</scope>
    <source>
        <strain evidence="3">379</strain>
    </source>
</reference>
<evidence type="ECO:0000256" key="1">
    <source>
        <dbReference type="SAM" id="MobiDB-lite"/>
    </source>
</evidence>
<dbReference type="InterPro" id="IPR047769">
    <property type="entry name" value="MFS_ArsJ"/>
</dbReference>
<keyword evidence="2" id="KW-0732">Signal</keyword>
<dbReference type="AlphaFoldDB" id="A0A7S3WVX8"/>
<evidence type="ECO:0000256" key="2">
    <source>
        <dbReference type="SAM" id="SignalP"/>
    </source>
</evidence>
<sequence length="219" mass="22648">MLALVGAALVVALAGLDGQLGTAAKKNASLRDVFDTRNPNLNWLSLARLFLFASRDFWFEVPLPFFLRSPSCASIGGFCATDDECPAATECAAFNASVGGNGTCVNANPGGGCGGVAWSRVLVGSVLGGYIILYGQFQALTPQLVTGPLGQTPPNKLTEVLWGLVNCTPAVRGQAEGGAPLREKTSHPCIRLADTDDGGGGFRPLGGRASRPAVSREVV</sequence>
<dbReference type="EMBL" id="HBIR01046551">
    <property type="protein sequence ID" value="CAE0580819.1"/>
    <property type="molecule type" value="Transcribed_RNA"/>
</dbReference>
<proteinExistence type="predicted"/>
<feature type="signal peptide" evidence="2">
    <location>
        <begin position="1"/>
        <end position="18"/>
    </location>
</feature>
<dbReference type="PANTHER" id="PTHR23547">
    <property type="entry name" value="MAJOR FACILITATOR SUPERFAMILY DOMAIN, GENERAL SUBSTRATE TRANSPORTER"/>
    <property type="match status" value="1"/>
</dbReference>
<organism evidence="3">
    <name type="scientific">Emiliania huxleyi</name>
    <name type="common">Coccolithophore</name>
    <name type="synonym">Pontosphaera huxleyi</name>
    <dbReference type="NCBI Taxonomy" id="2903"/>
    <lineage>
        <taxon>Eukaryota</taxon>
        <taxon>Haptista</taxon>
        <taxon>Haptophyta</taxon>
        <taxon>Prymnesiophyceae</taxon>
        <taxon>Isochrysidales</taxon>
        <taxon>Noelaerhabdaceae</taxon>
        <taxon>Emiliania</taxon>
    </lineage>
</organism>